<dbReference type="RefSeq" id="WP_079442118.1">
    <property type="nucleotide sequence ID" value="NZ_JBLZIA010000008.1"/>
</dbReference>
<gene>
    <name evidence="1" type="ORF">CLCHR_45080</name>
    <name evidence="2" type="ORF">D2A34_22640</name>
</gene>
<dbReference type="Proteomes" id="UP000265930">
    <property type="component" value="Unassembled WGS sequence"/>
</dbReference>
<dbReference type="Gene3D" id="3.40.50.360">
    <property type="match status" value="1"/>
</dbReference>
<evidence type="ECO:0000313" key="1">
    <source>
        <dbReference type="EMBL" id="OPJ56656.1"/>
    </source>
</evidence>
<evidence type="ECO:0000313" key="2">
    <source>
        <dbReference type="EMBL" id="RII32472.1"/>
    </source>
</evidence>
<evidence type="ECO:0000313" key="3">
    <source>
        <dbReference type="Proteomes" id="UP000191056"/>
    </source>
</evidence>
<sequence length="216" mass="24565">MTKLCIINGSPRKGQGTSSHLINELMKLLDKNITAKEYYIGTFMKDKSLFEEIASYNKIVFVSPLYADCFPSTMLEFMAAFEDFIKENGTIKLDMYCIINCGFIEGTQNKTAINIMKHFCDRLDFNWRFGVGIGGGEFMKGSKDMPLNSRMKKPVYNAYLALKEDIENSTSTPAKENILVNAKMPKFIFKIAGNSSWKSMAKKNGLNPKELYKQIY</sequence>
<organism evidence="1 3">
    <name type="scientific">Clostridium chromiireducens</name>
    <dbReference type="NCBI Taxonomy" id="225345"/>
    <lineage>
        <taxon>Bacteria</taxon>
        <taxon>Bacillati</taxon>
        <taxon>Bacillota</taxon>
        <taxon>Clostridia</taxon>
        <taxon>Eubacteriales</taxon>
        <taxon>Clostridiaceae</taxon>
        <taxon>Clostridium</taxon>
    </lineage>
</organism>
<dbReference type="STRING" id="225345.CLCHR_45080"/>
<reference evidence="1 3" key="1">
    <citation type="submission" date="2017-03" db="EMBL/GenBank/DDBJ databases">
        <title>Genome sequence of Clostridium chromiireducens DSM 23318.</title>
        <authorList>
            <person name="Poehlein A."/>
            <person name="Daniel R."/>
        </authorList>
    </citation>
    <scope>NUCLEOTIDE SEQUENCE [LARGE SCALE GENOMIC DNA]</scope>
    <source>
        <strain evidence="1 3">DSM 23318</strain>
    </source>
</reference>
<dbReference type="OrthoDB" id="1026745at2"/>
<dbReference type="EMBL" id="MZGT01000105">
    <property type="protein sequence ID" value="OPJ56656.1"/>
    <property type="molecule type" value="Genomic_DNA"/>
</dbReference>
<keyword evidence="3" id="KW-1185">Reference proteome</keyword>
<dbReference type="SUPFAM" id="SSF52218">
    <property type="entry name" value="Flavoproteins"/>
    <property type="match status" value="1"/>
</dbReference>
<proteinExistence type="predicted"/>
<protein>
    <submittedName>
        <fullName evidence="2">Flavodoxin</fullName>
    </submittedName>
</protein>
<dbReference type="InterPro" id="IPR029039">
    <property type="entry name" value="Flavoprotein-like_sf"/>
</dbReference>
<name>A0A1V4I9M4_9CLOT</name>
<reference evidence="2 4" key="2">
    <citation type="submission" date="2018-08" db="EMBL/GenBank/DDBJ databases">
        <title>Genome of Clostridium chromiireducens C1, DSM12136.</title>
        <authorList>
            <person name="Xing M."/>
            <person name="Wei Y."/>
            <person name="Ang E.L."/>
            <person name="Zhao H."/>
            <person name="Zhang Y."/>
        </authorList>
    </citation>
    <scope>NUCLEOTIDE SEQUENCE [LARGE SCALE GENOMIC DNA]</scope>
    <source>
        <strain evidence="2 4">C1</strain>
    </source>
</reference>
<accession>A0A1V4I9M4</accession>
<dbReference type="AlphaFoldDB" id="A0A1V4I9M4"/>
<evidence type="ECO:0000313" key="4">
    <source>
        <dbReference type="Proteomes" id="UP000265930"/>
    </source>
</evidence>
<comment type="caution">
    <text evidence="1">The sequence shown here is derived from an EMBL/GenBank/DDBJ whole genome shotgun (WGS) entry which is preliminary data.</text>
</comment>
<dbReference type="EMBL" id="QXDJ01000007">
    <property type="protein sequence ID" value="RII32472.1"/>
    <property type="molecule type" value="Genomic_DNA"/>
</dbReference>
<dbReference type="Proteomes" id="UP000191056">
    <property type="component" value="Unassembled WGS sequence"/>
</dbReference>